<evidence type="ECO:0000256" key="1">
    <source>
        <dbReference type="SAM" id="MobiDB-lite"/>
    </source>
</evidence>
<feature type="chain" id="PRO_5008583291" evidence="2">
    <location>
        <begin position="22"/>
        <end position="388"/>
    </location>
</feature>
<reference evidence="3" key="1">
    <citation type="submission" date="2015-11" db="EMBL/GenBank/DDBJ databases">
        <title>De novo transcriptome assembly of four potential Pierce s Disease insect vectors from Arizona vineyards.</title>
        <authorList>
            <person name="Tassone E.E."/>
        </authorList>
    </citation>
    <scope>NUCLEOTIDE SEQUENCE</scope>
</reference>
<feature type="region of interest" description="Disordered" evidence="1">
    <location>
        <begin position="279"/>
        <end position="376"/>
    </location>
</feature>
<feature type="compositionally biased region" description="Basic and acidic residues" evidence="1">
    <location>
        <begin position="296"/>
        <end position="312"/>
    </location>
</feature>
<organism evidence="3">
    <name type="scientific">Cuerna arida</name>
    <dbReference type="NCBI Taxonomy" id="1464854"/>
    <lineage>
        <taxon>Eukaryota</taxon>
        <taxon>Metazoa</taxon>
        <taxon>Ecdysozoa</taxon>
        <taxon>Arthropoda</taxon>
        <taxon>Hexapoda</taxon>
        <taxon>Insecta</taxon>
        <taxon>Pterygota</taxon>
        <taxon>Neoptera</taxon>
        <taxon>Paraneoptera</taxon>
        <taxon>Hemiptera</taxon>
        <taxon>Auchenorrhyncha</taxon>
        <taxon>Membracoidea</taxon>
        <taxon>Cicadellidae</taxon>
        <taxon>Cicadellinae</taxon>
        <taxon>Proconiini</taxon>
        <taxon>Cuerna</taxon>
    </lineage>
</organism>
<sequence>VVMALLRYLFLCLFVALGTYGRPVAKPPANHANSLPSLLTISSEEELGLVSKKWRMTPVQMCTLMGHQMTIAQPMLDINHPLVSHLPSITEMAMSDAVMICEKVLNDAKGRVATVTTVVEETRQQISVPRDFLFSDLEDFAEDLMESVGFSDDEMMSAMEENEEALFEILEAKEEEEENMRLTMLTYGGGKEEEIHPTMMTNGEEKEDEILPIMFTDGEEKDEKTHPPTLTDGEEKKEDITLTTMTNGEEKDEVVCPDMMTDGEEKEEEIHPPTITDVEEKEEEIHPPTLTDGEEKEEKVHPTTMTDGKEELEVILPTMFTDGEVNDEEIHPPTLTDGELSSNPTKLSDGEENGEEIHPTSFTVEEETKKEKPKGPTLAEIIKRVHTT</sequence>
<feature type="signal peptide" evidence="2">
    <location>
        <begin position="1"/>
        <end position="21"/>
    </location>
</feature>
<name>A0A1B6FZ13_9HEMI</name>
<dbReference type="EMBL" id="GECZ01014341">
    <property type="protein sequence ID" value="JAS55428.1"/>
    <property type="molecule type" value="Transcribed_RNA"/>
</dbReference>
<feature type="non-terminal residue" evidence="3">
    <location>
        <position position="1"/>
    </location>
</feature>
<gene>
    <name evidence="3" type="ORF">g.23059</name>
</gene>
<evidence type="ECO:0000313" key="3">
    <source>
        <dbReference type="EMBL" id="JAS55428.1"/>
    </source>
</evidence>
<proteinExistence type="predicted"/>
<evidence type="ECO:0000256" key="2">
    <source>
        <dbReference type="SAM" id="SignalP"/>
    </source>
</evidence>
<dbReference type="AlphaFoldDB" id="A0A1B6FZ13"/>
<protein>
    <submittedName>
        <fullName evidence="3">Uncharacterized protein</fullName>
    </submittedName>
</protein>
<accession>A0A1B6FZ13</accession>
<keyword evidence="2" id="KW-0732">Signal</keyword>